<reference evidence="1" key="2">
    <citation type="submission" date="2020-09" db="EMBL/GenBank/DDBJ databases">
        <authorList>
            <person name="Sun Q."/>
            <person name="Ohkuma M."/>
        </authorList>
    </citation>
    <scope>NUCLEOTIDE SEQUENCE</scope>
    <source>
        <strain evidence="1">JCM 30078</strain>
    </source>
</reference>
<reference evidence="1" key="1">
    <citation type="journal article" date="2014" name="Int. J. Syst. Evol. Microbiol.">
        <title>Complete genome sequence of Corynebacterium casei LMG S-19264T (=DSM 44701T), isolated from a smear-ripened cheese.</title>
        <authorList>
            <consortium name="US DOE Joint Genome Institute (JGI-PGF)"/>
            <person name="Walter F."/>
            <person name="Albersmeier A."/>
            <person name="Kalinowski J."/>
            <person name="Ruckert C."/>
        </authorList>
    </citation>
    <scope>NUCLEOTIDE SEQUENCE</scope>
    <source>
        <strain evidence="1">JCM 30078</strain>
    </source>
</reference>
<sequence length="63" mass="6369">MGGEHGGAGVGKGECGAKEKGFSDAFHDGVLLMKKAARTSATSVTLVAERVELYSAVGLVTLC</sequence>
<keyword evidence="2" id="KW-1185">Reference proteome</keyword>
<evidence type="ECO:0000313" key="1">
    <source>
        <dbReference type="EMBL" id="GGK02761.1"/>
    </source>
</evidence>
<organism evidence="1 2">
    <name type="scientific">Pseudomonas matsuisoli</name>
    <dbReference type="NCBI Taxonomy" id="1515666"/>
    <lineage>
        <taxon>Bacteria</taxon>
        <taxon>Pseudomonadati</taxon>
        <taxon>Pseudomonadota</taxon>
        <taxon>Gammaproteobacteria</taxon>
        <taxon>Pseudomonadales</taxon>
        <taxon>Pseudomonadaceae</taxon>
        <taxon>Pseudomonas</taxon>
    </lineage>
</organism>
<comment type="caution">
    <text evidence="1">The sequence shown here is derived from an EMBL/GenBank/DDBJ whole genome shotgun (WGS) entry which is preliminary data.</text>
</comment>
<proteinExistence type="predicted"/>
<dbReference type="EMBL" id="BMPO01000007">
    <property type="protein sequence ID" value="GGK02761.1"/>
    <property type="molecule type" value="Genomic_DNA"/>
</dbReference>
<gene>
    <name evidence="1" type="ORF">GCM10009304_30740</name>
</gene>
<dbReference type="AlphaFoldDB" id="A0A917PZU7"/>
<evidence type="ECO:0000313" key="2">
    <source>
        <dbReference type="Proteomes" id="UP000635983"/>
    </source>
</evidence>
<accession>A0A917PZU7</accession>
<name>A0A917PZU7_9PSED</name>
<dbReference type="Proteomes" id="UP000635983">
    <property type="component" value="Unassembled WGS sequence"/>
</dbReference>
<protein>
    <submittedName>
        <fullName evidence="1">Uncharacterized protein</fullName>
    </submittedName>
</protein>